<dbReference type="AlphaFoldDB" id="G6EGD5"/>
<dbReference type="RefSeq" id="WP_007014314.1">
    <property type="nucleotide sequence ID" value="NZ_AGFM01000054.1"/>
</dbReference>
<sequence>MSYVNEAEGKRSDESAIQKLANHYSHAVFLLDAKMAAAAYMTDGILSAFYGPDIVGRDAIETALATGFAKYDFIMQTSGAVVIEVQGDAAFMRSSVSEWMRRSDTSQLECCFGCYEDKLVRTGADWRFERRRFMPVHRGRFPGEARTYREPRFEIGISGFELPGLSRS</sequence>
<accession>G6EGD5</accession>
<dbReference type="Gene3D" id="3.10.450.50">
    <property type="match status" value="1"/>
</dbReference>
<evidence type="ECO:0000259" key="1">
    <source>
        <dbReference type="Pfam" id="PF13577"/>
    </source>
</evidence>
<proteinExistence type="predicted"/>
<feature type="domain" description="SnoaL-like" evidence="1">
    <location>
        <begin position="12"/>
        <end position="132"/>
    </location>
</feature>
<dbReference type="OrthoDB" id="2860904at2"/>
<keyword evidence="3" id="KW-1185">Reference proteome</keyword>
<evidence type="ECO:0000313" key="3">
    <source>
        <dbReference type="Proteomes" id="UP000004030"/>
    </source>
</evidence>
<comment type="caution">
    <text evidence="2">The sequence shown here is derived from an EMBL/GenBank/DDBJ whole genome shotgun (WGS) entry which is preliminary data.</text>
</comment>
<dbReference type="InterPro" id="IPR037401">
    <property type="entry name" value="SnoaL-like"/>
</dbReference>
<dbReference type="EMBL" id="AGFM01000054">
    <property type="protein sequence ID" value="EHJ59824.1"/>
    <property type="molecule type" value="Genomic_DNA"/>
</dbReference>
<reference evidence="2 3" key="1">
    <citation type="journal article" date="2012" name="J. Bacteriol.">
        <title>Genome sequence of benzo(a)pyrene-degrading bacterium Novosphingobium pentaromativorans US6-1.</title>
        <authorList>
            <person name="Luo Y.R."/>
            <person name="Kang S.G."/>
            <person name="Kim S.J."/>
            <person name="Kim M.R."/>
            <person name="Li N."/>
            <person name="Lee J.H."/>
            <person name="Kwon K.K."/>
        </authorList>
    </citation>
    <scope>NUCLEOTIDE SEQUENCE [LARGE SCALE GENOMIC DNA]</scope>
    <source>
        <strain evidence="2 3">US6-1</strain>
    </source>
</reference>
<dbReference type="Proteomes" id="UP000004030">
    <property type="component" value="Unassembled WGS sequence"/>
</dbReference>
<dbReference type="PATRIC" id="fig|1088721.3.peg.3360"/>
<gene>
    <name evidence="2" type="ORF">NSU_3406</name>
</gene>
<name>G6EGD5_9SPHN</name>
<dbReference type="Pfam" id="PF13577">
    <property type="entry name" value="SnoaL_4"/>
    <property type="match status" value="1"/>
</dbReference>
<dbReference type="SUPFAM" id="SSF54427">
    <property type="entry name" value="NTF2-like"/>
    <property type="match status" value="1"/>
</dbReference>
<dbReference type="InterPro" id="IPR032710">
    <property type="entry name" value="NTF2-like_dom_sf"/>
</dbReference>
<evidence type="ECO:0000313" key="2">
    <source>
        <dbReference type="EMBL" id="EHJ59824.1"/>
    </source>
</evidence>
<organism evidence="2 3">
    <name type="scientific">Novosphingobium pentaromativorans US6-1</name>
    <dbReference type="NCBI Taxonomy" id="1088721"/>
    <lineage>
        <taxon>Bacteria</taxon>
        <taxon>Pseudomonadati</taxon>
        <taxon>Pseudomonadota</taxon>
        <taxon>Alphaproteobacteria</taxon>
        <taxon>Sphingomonadales</taxon>
        <taxon>Sphingomonadaceae</taxon>
        <taxon>Novosphingobium</taxon>
    </lineage>
</organism>
<protein>
    <recommendedName>
        <fullName evidence="1">SnoaL-like domain-containing protein</fullName>
    </recommendedName>
</protein>